<dbReference type="Pfam" id="PF18029">
    <property type="entry name" value="Glyoxalase_6"/>
    <property type="match status" value="2"/>
</dbReference>
<dbReference type="EMBL" id="CP078145">
    <property type="protein sequence ID" value="QXN94519.1"/>
    <property type="molecule type" value="Genomic_DNA"/>
</dbReference>
<evidence type="ECO:0000259" key="1">
    <source>
        <dbReference type="PROSITE" id="PS51819"/>
    </source>
</evidence>
<dbReference type="InterPro" id="IPR037523">
    <property type="entry name" value="VOC_core"/>
</dbReference>
<sequence>MGFMDPGNIVWFEIATGDAESVQKFYSELLEWTYEVDEDSSVDGRRYIRIIAPNAPFPMGAIREAAGQPTTMNMSIVSADVPDDTQRLEKLGATVQIPPTQVADVTWFAVLTDPKGNAFSLFSQSKSERFAERMEQGGKAMSEAAYAPKPGAMGWFEIGTTDAAATQDFYRRGFGWKFEFDDSAGGKPYYSIVTTTEWPSGGMYDHGKDGVDYLMPSFLAADVAAVTTRGEKLGATVEVAPESNPGGLVFARLLDPDGNRFGLFSLPDSTKSGQ</sequence>
<proteinExistence type="predicted"/>
<dbReference type="InterPro" id="IPR052164">
    <property type="entry name" value="Anthracycline_SecMetBiosynth"/>
</dbReference>
<organism evidence="2 3">
    <name type="scientific">Nocardia iowensis</name>
    <dbReference type="NCBI Taxonomy" id="204891"/>
    <lineage>
        <taxon>Bacteria</taxon>
        <taxon>Bacillati</taxon>
        <taxon>Actinomycetota</taxon>
        <taxon>Actinomycetes</taxon>
        <taxon>Mycobacteriales</taxon>
        <taxon>Nocardiaceae</taxon>
        <taxon>Nocardia</taxon>
    </lineage>
</organism>
<dbReference type="InterPro" id="IPR041581">
    <property type="entry name" value="Glyoxalase_6"/>
</dbReference>
<accession>A0ABX8S092</accession>
<dbReference type="CDD" id="cd07247">
    <property type="entry name" value="SgaA_N_like"/>
    <property type="match status" value="1"/>
</dbReference>
<evidence type="ECO:0000313" key="3">
    <source>
        <dbReference type="Proteomes" id="UP000694257"/>
    </source>
</evidence>
<gene>
    <name evidence="2" type="ORF">KV110_16570</name>
</gene>
<evidence type="ECO:0000313" key="2">
    <source>
        <dbReference type="EMBL" id="QXN94519.1"/>
    </source>
</evidence>
<dbReference type="Proteomes" id="UP000694257">
    <property type="component" value="Chromosome"/>
</dbReference>
<feature type="domain" description="VOC" evidence="1">
    <location>
        <begin position="8"/>
        <end position="124"/>
    </location>
</feature>
<protein>
    <submittedName>
        <fullName evidence="2">VOC family protein</fullName>
    </submittedName>
</protein>
<reference evidence="2 3" key="1">
    <citation type="submission" date="2021-07" db="EMBL/GenBank/DDBJ databases">
        <title>Whole Genome Sequence of Nocardia Iowensis.</title>
        <authorList>
            <person name="Lamm A."/>
            <person name="Collins-Fairclough A.M."/>
            <person name="Bunk B."/>
            <person name="Sproer C."/>
        </authorList>
    </citation>
    <scope>NUCLEOTIDE SEQUENCE [LARGE SCALE GENOMIC DNA]</scope>
    <source>
        <strain evidence="2 3">NRRL 5646</strain>
    </source>
</reference>
<feature type="domain" description="VOC" evidence="1">
    <location>
        <begin position="152"/>
        <end position="266"/>
    </location>
</feature>
<dbReference type="PANTHER" id="PTHR33993">
    <property type="entry name" value="GLYOXALASE-RELATED"/>
    <property type="match status" value="1"/>
</dbReference>
<dbReference type="RefSeq" id="WP_218477099.1">
    <property type="nucleotide sequence ID" value="NZ_BAABJN010000015.1"/>
</dbReference>
<dbReference type="PROSITE" id="PS51819">
    <property type="entry name" value="VOC"/>
    <property type="match status" value="2"/>
</dbReference>
<name>A0ABX8S092_NOCIO</name>
<dbReference type="PANTHER" id="PTHR33993:SF14">
    <property type="entry name" value="GB|AAF24581.1"/>
    <property type="match status" value="1"/>
</dbReference>
<keyword evidence="3" id="KW-1185">Reference proteome</keyword>